<evidence type="ECO:0000256" key="1">
    <source>
        <dbReference type="ARBA" id="ARBA00022801"/>
    </source>
</evidence>
<keyword evidence="4" id="KW-1185">Reference proteome</keyword>
<sequence length="710" mass="74927">MAHDIGGIGGGTSLEEVLSATVRRTGASAGGVYLLSPTEPVLVLAAVSGMPVMAVAPWWRVAVSAAGPLSEAVREDRLVWVGRQEDLARLYPNAAAGLPYRFAMAFAPLHGANRWGALALMWSASHPPSLTSRERGHILSSARRITQVLDASPAPLSLPGQPRAVPVRRPVPDASQTGLAAADLVQRLPVGTLGLDLEGRVTYLNAAAVRLLGRSVERLLGTLPWQAVPWLDNPVHEEHYRTAVFTREPAAFTALRPPDVWLDFQLYPSESGISALIYPHRQPANAPPPRITPSGAAPEGVGTGRIHQLTHLAAALSQTVTAADVIHVVADQILPAFGAQGMVLSAADAGRLKILGHRGYDPRAVARLDGLQLDTGLTPAGQVLRSGIPAFFADPGEMARAFPQAPALSGKQAWAFLPLVVSDRRVGCCVLSYDSPHRFSAGDRAVLVSLGGLIAQAMDRARLYDAKHDLAHGLQQALLPVTLPHVPHLAVAARYLPAAHGLDIGGDFYDLIRLSSTTAAAVIGDVQGHSITAAALMGQVRTAVHATAGARPGDVLARTNRVLLDLETDLFVSCLYIHIDLAERRLHLASAGHPPPLLRTPAPTPHTRALEVEPGPLLGIDTGAGTGTGFEAVYPVATAPIPAGALLALYTDGLVETPGTDITHSIDALARHLTSSGNRTLDDLADRLIHQAVPQHTHGDDIALLLLHMR</sequence>
<name>A0ABW8FLN1_9ACTN</name>
<dbReference type="SUPFAM" id="SSF55785">
    <property type="entry name" value="PYP-like sensor domain (PAS domain)"/>
    <property type="match status" value="1"/>
</dbReference>
<dbReference type="InterPro" id="IPR001932">
    <property type="entry name" value="PPM-type_phosphatase-like_dom"/>
</dbReference>
<dbReference type="EMBL" id="JBIVGG010000013">
    <property type="protein sequence ID" value="MFJ4082848.1"/>
    <property type="molecule type" value="Genomic_DNA"/>
</dbReference>
<dbReference type="Gene3D" id="3.30.450.40">
    <property type="match status" value="2"/>
</dbReference>
<dbReference type="RefSeq" id="WP_402074551.1">
    <property type="nucleotide sequence ID" value="NZ_JBIVGG010000013.1"/>
</dbReference>
<dbReference type="Proteomes" id="UP001617511">
    <property type="component" value="Unassembled WGS sequence"/>
</dbReference>
<dbReference type="SMART" id="SM00331">
    <property type="entry name" value="PP2C_SIG"/>
    <property type="match status" value="1"/>
</dbReference>
<evidence type="ECO:0000313" key="3">
    <source>
        <dbReference type="EMBL" id="MFJ4082848.1"/>
    </source>
</evidence>
<dbReference type="SUPFAM" id="SSF55781">
    <property type="entry name" value="GAF domain-like"/>
    <property type="match status" value="2"/>
</dbReference>
<dbReference type="InterPro" id="IPR036457">
    <property type="entry name" value="PPM-type-like_dom_sf"/>
</dbReference>
<dbReference type="Pfam" id="PF13185">
    <property type="entry name" value="GAF_2"/>
    <property type="match status" value="1"/>
</dbReference>
<dbReference type="InterPro" id="IPR052016">
    <property type="entry name" value="Bact_Sigma-Reg"/>
</dbReference>
<organism evidence="3 4">
    <name type="scientific">Streptomyces iakyrus</name>
    <dbReference type="NCBI Taxonomy" id="68219"/>
    <lineage>
        <taxon>Bacteria</taxon>
        <taxon>Bacillati</taxon>
        <taxon>Actinomycetota</taxon>
        <taxon>Actinomycetes</taxon>
        <taxon>Kitasatosporales</taxon>
        <taxon>Streptomycetaceae</taxon>
        <taxon>Streptomyces</taxon>
    </lineage>
</organism>
<dbReference type="Gene3D" id="3.60.40.10">
    <property type="entry name" value="PPM-type phosphatase domain"/>
    <property type="match status" value="1"/>
</dbReference>
<dbReference type="Pfam" id="PF08448">
    <property type="entry name" value="PAS_4"/>
    <property type="match status" value="1"/>
</dbReference>
<dbReference type="SMART" id="SM00091">
    <property type="entry name" value="PAS"/>
    <property type="match status" value="1"/>
</dbReference>
<dbReference type="InterPro" id="IPR000014">
    <property type="entry name" value="PAS"/>
</dbReference>
<dbReference type="Gene3D" id="3.30.450.20">
    <property type="entry name" value="PAS domain"/>
    <property type="match status" value="1"/>
</dbReference>
<accession>A0ABW8FLN1</accession>
<dbReference type="PANTHER" id="PTHR43156">
    <property type="entry name" value="STAGE II SPORULATION PROTEIN E-RELATED"/>
    <property type="match status" value="1"/>
</dbReference>
<reference evidence="3 4" key="1">
    <citation type="submission" date="2024-10" db="EMBL/GenBank/DDBJ databases">
        <title>The Natural Products Discovery Center: Release of the First 8490 Sequenced Strains for Exploring Actinobacteria Biosynthetic Diversity.</title>
        <authorList>
            <person name="Kalkreuter E."/>
            <person name="Kautsar S.A."/>
            <person name="Yang D."/>
            <person name="Bader C.D."/>
            <person name="Teijaro C.N."/>
            <person name="Fluegel L."/>
            <person name="Davis C.M."/>
            <person name="Simpson J.R."/>
            <person name="Lauterbach L."/>
            <person name="Steele A.D."/>
            <person name="Gui C."/>
            <person name="Meng S."/>
            <person name="Li G."/>
            <person name="Viehrig K."/>
            <person name="Ye F."/>
            <person name="Su P."/>
            <person name="Kiefer A.F."/>
            <person name="Nichols A."/>
            <person name="Cepeda A.J."/>
            <person name="Yan W."/>
            <person name="Fan B."/>
            <person name="Jiang Y."/>
            <person name="Adhikari A."/>
            <person name="Zheng C.-J."/>
            <person name="Schuster L."/>
            <person name="Cowan T.M."/>
            <person name="Smanski M.J."/>
            <person name="Chevrette M.G."/>
            <person name="De Carvalho L.P.S."/>
            <person name="Shen B."/>
        </authorList>
    </citation>
    <scope>NUCLEOTIDE SEQUENCE [LARGE SCALE GENOMIC DNA]</scope>
    <source>
        <strain evidence="3 4">NPDC089932</strain>
    </source>
</reference>
<feature type="domain" description="PAS" evidence="2">
    <location>
        <begin position="184"/>
        <end position="221"/>
    </location>
</feature>
<dbReference type="InterPro" id="IPR035965">
    <property type="entry name" value="PAS-like_dom_sf"/>
</dbReference>
<dbReference type="PROSITE" id="PS50112">
    <property type="entry name" value="PAS"/>
    <property type="match status" value="1"/>
</dbReference>
<dbReference type="CDD" id="cd00130">
    <property type="entry name" value="PAS"/>
    <property type="match status" value="1"/>
</dbReference>
<dbReference type="InterPro" id="IPR013656">
    <property type="entry name" value="PAS_4"/>
</dbReference>
<dbReference type="Pfam" id="PF07228">
    <property type="entry name" value="SpoIIE"/>
    <property type="match status" value="1"/>
</dbReference>
<dbReference type="InterPro" id="IPR029016">
    <property type="entry name" value="GAF-like_dom_sf"/>
</dbReference>
<comment type="caution">
    <text evidence="3">The sequence shown here is derived from an EMBL/GenBank/DDBJ whole genome shotgun (WGS) entry which is preliminary data.</text>
</comment>
<evidence type="ECO:0000313" key="4">
    <source>
        <dbReference type="Proteomes" id="UP001617511"/>
    </source>
</evidence>
<gene>
    <name evidence="3" type="ORF">ACIP2Z_28300</name>
</gene>
<dbReference type="InterPro" id="IPR003018">
    <property type="entry name" value="GAF"/>
</dbReference>
<dbReference type="PANTHER" id="PTHR43156:SF2">
    <property type="entry name" value="STAGE II SPORULATION PROTEIN E"/>
    <property type="match status" value="1"/>
</dbReference>
<proteinExistence type="predicted"/>
<protein>
    <submittedName>
        <fullName evidence="3">SpoIIE family protein phosphatase</fullName>
    </submittedName>
</protein>
<evidence type="ECO:0000259" key="2">
    <source>
        <dbReference type="PROSITE" id="PS50112"/>
    </source>
</evidence>
<keyword evidence="1" id="KW-0378">Hydrolase</keyword>